<feature type="compositionally biased region" description="Basic and acidic residues" evidence="1">
    <location>
        <begin position="594"/>
        <end position="606"/>
    </location>
</feature>
<feature type="region of interest" description="Disordered" evidence="1">
    <location>
        <begin position="1045"/>
        <end position="1069"/>
    </location>
</feature>
<feature type="compositionally biased region" description="Polar residues" evidence="1">
    <location>
        <begin position="1616"/>
        <end position="1628"/>
    </location>
</feature>
<feature type="compositionally biased region" description="Basic and acidic residues" evidence="1">
    <location>
        <begin position="297"/>
        <end position="306"/>
    </location>
</feature>
<evidence type="ECO:0000313" key="2">
    <source>
        <dbReference type="Proteomes" id="UP000694843"/>
    </source>
</evidence>
<feature type="region of interest" description="Disordered" evidence="1">
    <location>
        <begin position="2957"/>
        <end position="2976"/>
    </location>
</feature>
<feature type="compositionally biased region" description="Low complexity" evidence="1">
    <location>
        <begin position="2117"/>
        <end position="2131"/>
    </location>
</feature>
<feature type="compositionally biased region" description="Basic and acidic residues" evidence="1">
    <location>
        <begin position="2489"/>
        <end position="2498"/>
    </location>
</feature>
<feature type="compositionally biased region" description="Low complexity" evidence="1">
    <location>
        <begin position="1572"/>
        <end position="1581"/>
    </location>
</feature>
<dbReference type="OrthoDB" id="6378469at2759"/>
<feature type="region of interest" description="Disordered" evidence="1">
    <location>
        <begin position="2820"/>
        <end position="2864"/>
    </location>
</feature>
<protein>
    <submittedName>
        <fullName evidence="3">Uncharacterized protein LOC125177587</fullName>
    </submittedName>
</protein>
<feature type="region of interest" description="Disordered" evidence="1">
    <location>
        <begin position="1135"/>
        <end position="1191"/>
    </location>
</feature>
<reference evidence="3" key="1">
    <citation type="submission" date="2025-08" db="UniProtKB">
        <authorList>
            <consortium name="RefSeq"/>
        </authorList>
    </citation>
    <scope>IDENTIFICATION</scope>
    <source>
        <tissue evidence="3">Whole organism</tissue>
    </source>
</reference>
<feature type="region of interest" description="Disordered" evidence="1">
    <location>
        <begin position="2698"/>
        <end position="2727"/>
    </location>
</feature>
<feature type="region of interest" description="Disordered" evidence="1">
    <location>
        <begin position="297"/>
        <end position="339"/>
    </location>
</feature>
<feature type="region of interest" description="Disordered" evidence="1">
    <location>
        <begin position="1267"/>
        <end position="1302"/>
    </location>
</feature>
<gene>
    <name evidence="3" type="primary">LOC125177587</name>
</gene>
<organism evidence="2 3">
    <name type="scientific">Hyalella azteca</name>
    <name type="common">Amphipod</name>
    <dbReference type="NCBI Taxonomy" id="294128"/>
    <lineage>
        <taxon>Eukaryota</taxon>
        <taxon>Metazoa</taxon>
        <taxon>Ecdysozoa</taxon>
        <taxon>Arthropoda</taxon>
        <taxon>Crustacea</taxon>
        <taxon>Multicrustacea</taxon>
        <taxon>Malacostraca</taxon>
        <taxon>Eumalacostraca</taxon>
        <taxon>Peracarida</taxon>
        <taxon>Amphipoda</taxon>
        <taxon>Senticaudata</taxon>
        <taxon>Talitrida</taxon>
        <taxon>Talitroidea</taxon>
        <taxon>Hyalellidae</taxon>
        <taxon>Hyalella</taxon>
    </lineage>
</organism>
<feature type="region of interest" description="Disordered" evidence="1">
    <location>
        <begin position="2573"/>
        <end position="2600"/>
    </location>
</feature>
<accession>A0A979FF60</accession>
<proteinExistence type="predicted"/>
<dbReference type="RefSeq" id="XP_047735529.1">
    <property type="nucleotide sequence ID" value="XM_047879573.1"/>
</dbReference>
<evidence type="ECO:0000313" key="3">
    <source>
        <dbReference type="RefSeq" id="XP_047735529.1"/>
    </source>
</evidence>
<dbReference type="Proteomes" id="UP000694843">
    <property type="component" value="Unplaced"/>
</dbReference>
<feature type="compositionally biased region" description="Gly residues" evidence="1">
    <location>
        <begin position="2587"/>
        <end position="2600"/>
    </location>
</feature>
<feature type="compositionally biased region" description="Polar residues" evidence="1">
    <location>
        <begin position="2196"/>
        <end position="2210"/>
    </location>
</feature>
<feature type="compositionally biased region" description="Low complexity" evidence="1">
    <location>
        <begin position="2701"/>
        <end position="2712"/>
    </location>
</feature>
<feature type="region of interest" description="Disordered" evidence="1">
    <location>
        <begin position="65"/>
        <end position="118"/>
    </location>
</feature>
<feature type="compositionally biased region" description="Basic and acidic residues" evidence="1">
    <location>
        <begin position="2850"/>
        <end position="2862"/>
    </location>
</feature>
<feature type="compositionally biased region" description="Polar residues" evidence="1">
    <location>
        <begin position="2834"/>
        <end position="2843"/>
    </location>
</feature>
<dbReference type="InterPro" id="IPR033228">
    <property type="entry name" value="SZT2"/>
</dbReference>
<dbReference type="GeneID" id="125177587"/>
<dbReference type="GO" id="GO:0005777">
    <property type="term" value="C:peroxisome"/>
    <property type="evidence" value="ECO:0007669"/>
    <property type="project" value="InterPro"/>
</dbReference>
<feature type="region of interest" description="Disordered" evidence="1">
    <location>
        <begin position="2486"/>
        <end position="2535"/>
    </location>
</feature>
<feature type="compositionally biased region" description="Basic residues" evidence="1">
    <location>
        <begin position="2957"/>
        <end position="2967"/>
    </location>
</feature>
<name>A0A979FF60_HYAAZ</name>
<dbReference type="PANTHER" id="PTHR14918">
    <property type="entry name" value="KICSTOR COMPLEX PROTEIN SZT2"/>
    <property type="match status" value="1"/>
</dbReference>
<feature type="compositionally biased region" description="Basic and acidic residues" evidence="1">
    <location>
        <begin position="323"/>
        <end position="339"/>
    </location>
</feature>
<evidence type="ECO:0000256" key="1">
    <source>
        <dbReference type="SAM" id="MobiDB-lite"/>
    </source>
</evidence>
<keyword evidence="2" id="KW-1185">Reference proteome</keyword>
<feature type="region of interest" description="Disordered" evidence="1">
    <location>
        <begin position="1616"/>
        <end position="1648"/>
    </location>
</feature>
<feature type="compositionally biased region" description="Low complexity" evidence="1">
    <location>
        <begin position="109"/>
        <end position="118"/>
    </location>
</feature>
<feature type="region of interest" description="Disordered" evidence="1">
    <location>
        <begin position="2177"/>
        <end position="2359"/>
    </location>
</feature>
<feature type="region of interest" description="Disordered" evidence="1">
    <location>
        <begin position="586"/>
        <end position="606"/>
    </location>
</feature>
<feature type="compositionally biased region" description="Low complexity" evidence="1">
    <location>
        <begin position="2820"/>
        <end position="2832"/>
    </location>
</feature>
<sequence>MFRCDWQLVLVQGWYLMAHNLDFFLDHLKEQLEKLNILLAENVMKLNQKRNSAVDMTASSAHQPHVFDPWSGDGDSSPEADLDVSLDQSYDPPASQSLLSRGSRLDQPSSGSYSSSTYSNCLSYGTRTSSPVRRMKPPACHHSQCASQRNYARYLESISRPSPLRSDAASNRKRSPDRSRVRLISAGEGSVSSDDASKTLLEPVLSPELSLMNLLRYCVVALQLLPQNSISGIIVITDGVCCLSDASLFDAFLNHMRNSTISISFLHLTAKPTPVLEPPSASSCTSHEASPVHHTEYIYPDSRNEPRVGQTDPQGSVSALKNEIPEDRTSASVPERDPRYPMSAPRVTIEPCHPQDAGQNSRKPTLASVVQSALRRLASYPAVPERRMVEEDFFSLDGSSGISLSRQQMLQLREEALWRQSTVLLSRKQCEFSPVKEAVKDASEEISDLSDREEALDHFDLDDETAFEEDVDLAECWKSVWSGQIHWHDESSSQAFDSSIFYEDESPMDWNSVIQPNDETLLRDLDADAAFEKEVYGSTAPNEDLDVTIQDPKSLKNDSTKSQASLNYESLKFAVSEACRIRKRNMSDNLSTNSDKRLGPHEQHDSLKQGTGLFSLERVDANSRFSNFVLGSAKGLYPSCREFLPSRLQELVSSVADSLPSQMRPNPHLRPGFLDNGNQAAASNQCETPTIPWGRWDPRERFRYNKEEQEDDPWMDPGNDHFGLVAYTDLLKFLAAATGGAYMDVVPKITEEYVYAMSLYHRTFLSWDFQQLRLLDAWGVVRPDSSSKTHTNLVQHRTSACVRERSEHLDCNSRTLLSCRLREGFRVRAVHELHGHDTVFLTLPWKHGVLLHYTVTSIGNSDSARGSNVRVEMHVEAPYEFLVDLEKLDQWKGRLPFRGQQELLGSVYRHQLVTKYRATVRELKETDDLLVRLQNFASNPLHYTVPQHSVRGLPFFYYKPNVGLVSLNESGVSNIVYEFWRPLCTTTGTCILIVANAALLVLGLVQCRLAELTLGTLLAKWCHLVLLEGQTYVKFLYKKDFDGTKESPSEPDEGGSPVAPRSPHVSAAQEDRKFLRSLTISHPITRSHDSVQSGGSPEIPGKIPFARKRHLGDFEFSKDHSANTSFVDNFGNSSYTSSVSRVSNRDSGLESSSICSGAEVGNSRGAYPPSSSSMSGLSDSRKRDRKSNALKMDVPQELEVPQSFILVRISPAKPPCITLRLAFLGGTPGVVRQRLVEELTALVGRLTLPLRQRHGRKLLTRRGMAISGLSIPPPPPPPAHSRLSAHSCSPAASVPSPIPTSSGSSALTPAAFGSELTTHALNKLKETSHEATAGATAVGRFSVGTVDSDLGQDSLPAGGGGSTDGVRAALRSAKGSAAASTSGLAAKVGVDEASMGELQSPVPLPCCVITRKQIDKILIWYDSLPKKMMEVMPEESTMHLNHPMTSFSFKQVSVNNQALLSRYLHHRRWIWSIVPSLKTEILADRTQASSGKPAAGVGVAAGGETKNFRNFSDGRETRHFSDEKDNRNGSDGKEMRNPDARDNRNIFDGRDNRNSSDGRDKKSLSEGRGRRSVSGTSSVTLADGVADDDEHQPLSVPPPDIKTLSRILHSLTSTCSSPHTLHALQSSRGPRDAHPAGDRPEHPSPGPEHLLQLVTECWVEPQNGLVAPFVPPRYCPSVAHTPLCACPHLNGLSYYQIPPAILAEDRKVVNALLTFDFLAKISHLPPRYHKPAFGSHGSIQSFISSLLQPPQPPNPPAPCNTAPLKPTLSTVGTSLPPANLNPKMTGQFFSPSIVRTTSTTLPPRETGELRDSRLRAGTLSPRVSGLSDRKLRGISAHDENFGAGCGRLLGGPTSVLSERVVAAAVDSGHLPSTYSGAATSTNTEGAKICLEFNARPAPSGFPKLCSRSSSVSSNRQVTDAAHGTKGWQRPGPEGDHDRVQTMTFEPAVAELLQYCTQAEVLFSTFTQDLYYRLIKPVSCAMEDESDAINQVLYSLLLDQLLDLHNGHEIPLSPHDHKLLPQLLRDRHEARGGCFAEYFVENEEEIPKWRCLVKASSSTKLLLTLLPASYHDLKLLLLHRSNLTPDYTNPALRLVSPYEDFLKLEKEASQESSERSELLLQQQRGSTESNSSSAVISGVSLSHRSSTLSSSGLYGGRNQCGSVYSGCLGSFSSGHTLSGSLHHHHHYHSPMPHQHSLPSSPRPSASMTFPSMPTVGGGGEAVAPATPHQQLSGRTRFKSGPSHPHYAQKSQLSSGPPGKEGFSRARASSFHGRRERSGSLSRWGRGGERCRRGSVGDGPERPPQGQMSPACNKPDCTHSLHSRQHGGFTRQQQQQQQQVPYHVQVAKQSSAPSTEKSRKRYVSMPMKSLPGSGAGAFSGPFDLNNKSISASVSTEALHGGASACFYEKVTTPGASSSCGRAGENVETRPPQKPCGHRPLLGALTLPVYLYDCRLDVIISQLVHRSTTRNVLRDIFKDFTLHTDAVPATERASRSSKKDDDCDDSYYSEQHFMPAGDEPEEPCRDASAPRSPSSAAKTVVAGEMSAPVGADVGSSGNIMSDALLGSKGVGASSATVRRKSSVTKSLSGGMSGTPGRRVGGGGPRFMTAHEASKQRHAADELDQRETSSSLVWLTTAVEACQYRCLVVTSFEALRAGLSVHPCDLNPVLDQCHESVHEIDITEYLHAICGHIRDFSLRQKVEETQQQQQHKSPTSTSPPRPTDPDNWDKQGTLEQMESVEQLGQLEQNLVRRANTQDEQKFKNFPLEVSEESDTCKIVPPAVEATKKEIQEHLKLCLKETFEKALLDSNSGDTLIKSAVLEGASKTSAPPTTKSSSVEKTGSSVDSVGSHPRPVLERQNSLHEDPTLSMDQKWTLGKHYKVHRSSTSTSSSSLFPLCLLEQHQPCRPLQSLHSSIRQRCTALLLQQYRPVPAMPDHHFYVQGPAPAAAASLGASGKLRHSTTKRSLKHQRSLSGCGGGDEDASSWAAVGDGGDSCVGDDFPDADDPLDASIEFRSDVSSVAWRKIPNDSAKN</sequence>
<feature type="compositionally biased region" description="Basic and acidic residues" evidence="1">
    <location>
        <begin position="1512"/>
        <end position="1569"/>
    </location>
</feature>
<dbReference type="KEGG" id="hazt:125177587"/>
<feature type="region of interest" description="Disordered" evidence="1">
    <location>
        <begin position="162"/>
        <end position="196"/>
    </location>
</feature>
<feature type="region of interest" description="Disordered" evidence="1">
    <location>
        <begin position="1486"/>
        <end position="1601"/>
    </location>
</feature>
<feature type="region of interest" description="Disordered" evidence="1">
    <location>
        <begin position="2111"/>
        <end position="2131"/>
    </location>
</feature>
<feature type="compositionally biased region" description="Basic and acidic residues" evidence="1">
    <location>
        <begin position="1629"/>
        <end position="1642"/>
    </location>
</feature>
<dbReference type="PANTHER" id="PTHR14918:SF3">
    <property type="entry name" value="KICSTOR COMPLEX PROTEIN SZT2"/>
    <property type="match status" value="1"/>
</dbReference>
<feature type="compositionally biased region" description="Low complexity" evidence="1">
    <location>
        <begin position="2524"/>
        <end position="2534"/>
    </location>
</feature>